<dbReference type="RefSeq" id="WP_006308282.1">
    <property type="nucleotide sequence ID" value="NZ_JH601133.1"/>
</dbReference>
<comment type="caution">
    <text evidence="2">The sequence shown here is derived from an EMBL/GenBank/DDBJ whole genome shotgun (WGS) entry which is preliminary data.</text>
</comment>
<dbReference type="eggNOG" id="COG0388">
    <property type="taxonomic scope" value="Bacteria"/>
</dbReference>
<dbReference type="Pfam" id="PF00795">
    <property type="entry name" value="CN_hydrolase"/>
    <property type="match status" value="1"/>
</dbReference>
<organism evidence="2 3">
    <name type="scientific">Facklamia languida CCUG 37842</name>
    <dbReference type="NCBI Taxonomy" id="883113"/>
    <lineage>
        <taxon>Bacteria</taxon>
        <taxon>Bacillati</taxon>
        <taxon>Bacillota</taxon>
        <taxon>Bacilli</taxon>
        <taxon>Lactobacillales</taxon>
        <taxon>Aerococcaceae</taxon>
        <taxon>Facklamia</taxon>
    </lineage>
</organism>
<gene>
    <name evidence="2" type="ORF">HMPREF9708_00339</name>
</gene>
<dbReference type="HOGENOM" id="CLU_099391_0_0_9"/>
<protein>
    <recommendedName>
        <fullName evidence="1">CN hydrolase domain-containing protein</fullName>
    </recommendedName>
</protein>
<evidence type="ECO:0000259" key="1">
    <source>
        <dbReference type="PROSITE" id="PS50263"/>
    </source>
</evidence>
<sequence length="245" mass="27850">MKYALAALGFKNGNVDYNQRVIIDTLIEYQHSVDMVVFGEAFLQGFHGPTFVEDHDLTLALTLDDPVINEIQQAARNHGVAVSFGFIEKNGPYFYSSQITIDSKGQTLDLFRRVSPGWKEPFASDRYQEGQGFHHFYFLNRRLVVGLCGDFWDETAPERVRLLRPDLVLWPVYLDLHESKWNHSEKIDYAQKAQELCDKVLLVNSYCLDDDQEDQMAKGGAEAIIQGRIEKELAAGQSGVLLVEC</sequence>
<feature type="domain" description="CN hydrolase" evidence="1">
    <location>
        <begin position="1"/>
        <end position="245"/>
    </location>
</feature>
<dbReference type="SUPFAM" id="SSF56317">
    <property type="entry name" value="Carbon-nitrogen hydrolase"/>
    <property type="match status" value="1"/>
</dbReference>
<dbReference type="InterPro" id="IPR036526">
    <property type="entry name" value="C-N_Hydrolase_sf"/>
</dbReference>
<dbReference type="InterPro" id="IPR003010">
    <property type="entry name" value="C-N_Hydrolase"/>
</dbReference>
<dbReference type="PATRIC" id="fig|883113.3.peg.344"/>
<accession>H3NHK0</accession>
<dbReference type="AlphaFoldDB" id="H3NHK0"/>
<keyword evidence="3" id="KW-1185">Reference proteome</keyword>
<dbReference type="Gene3D" id="3.60.110.10">
    <property type="entry name" value="Carbon-nitrogen hydrolase"/>
    <property type="match status" value="1"/>
</dbReference>
<evidence type="ECO:0000313" key="2">
    <source>
        <dbReference type="EMBL" id="EHR38255.1"/>
    </source>
</evidence>
<evidence type="ECO:0000313" key="3">
    <source>
        <dbReference type="Proteomes" id="UP000006190"/>
    </source>
</evidence>
<dbReference type="Proteomes" id="UP000006190">
    <property type="component" value="Unassembled WGS sequence"/>
</dbReference>
<dbReference type="EMBL" id="AGEG01000002">
    <property type="protein sequence ID" value="EHR38255.1"/>
    <property type="molecule type" value="Genomic_DNA"/>
</dbReference>
<proteinExistence type="predicted"/>
<dbReference type="OrthoDB" id="9811121at2"/>
<dbReference type="STRING" id="883113.HMPREF9708_00339"/>
<name>H3NHK0_9LACT</name>
<reference evidence="2 3" key="1">
    <citation type="submission" date="2012-01" db="EMBL/GenBank/DDBJ databases">
        <title>The Genome Sequence of Facklamia languida CCUG 37842.</title>
        <authorList>
            <consortium name="The Broad Institute Genome Sequencing Platform"/>
            <person name="Earl A."/>
            <person name="Ward D."/>
            <person name="Feldgarden M."/>
            <person name="Gevers D."/>
            <person name="Huys G."/>
            <person name="Young S.K."/>
            <person name="Zeng Q."/>
            <person name="Gargeya S."/>
            <person name="Fitzgerald M."/>
            <person name="Haas B."/>
            <person name="Abouelleil A."/>
            <person name="Alvarado L."/>
            <person name="Arachchi H.M."/>
            <person name="Berlin A."/>
            <person name="Chapman S.B."/>
            <person name="Gearin G."/>
            <person name="Goldberg J."/>
            <person name="Griggs A."/>
            <person name="Gujja S."/>
            <person name="Hansen M."/>
            <person name="Heiman D."/>
            <person name="Howarth C."/>
            <person name="Larimer J."/>
            <person name="Lui A."/>
            <person name="MacDonald P.J.P."/>
            <person name="McCowen C."/>
            <person name="Montmayeur A."/>
            <person name="Murphy C."/>
            <person name="Neiman D."/>
            <person name="Pearson M."/>
            <person name="Priest M."/>
            <person name="Roberts A."/>
            <person name="Saif S."/>
            <person name="Shea T."/>
            <person name="Sisk P."/>
            <person name="Stolte C."/>
            <person name="Sykes S."/>
            <person name="Wortman J."/>
            <person name="Nusbaum C."/>
            <person name="Birren B."/>
        </authorList>
    </citation>
    <scope>NUCLEOTIDE SEQUENCE [LARGE SCALE GENOMIC DNA]</scope>
    <source>
        <strain evidence="2 3">CCUG 37842</strain>
    </source>
</reference>
<dbReference type="PROSITE" id="PS50263">
    <property type="entry name" value="CN_HYDROLASE"/>
    <property type="match status" value="1"/>
</dbReference>